<dbReference type="GO" id="GO:0022857">
    <property type="term" value="F:transmembrane transporter activity"/>
    <property type="evidence" value="ECO:0007669"/>
    <property type="project" value="TreeGrafter"/>
</dbReference>
<evidence type="ECO:0000313" key="9">
    <source>
        <dbReference type="EMBL" id="OWF36660.1"/>
    </source>
</evidence>
<evidence type="ECO:0000256" key="3">
    <source>
        <dbReference type="ARBA" id="ARBA00022989"/>
    </source>
</evidence>
<evidence type="ECO:0000313" key="10">
    <source>
        <dbReference type="Proteomes" id="UP000242188"/>
    </source>
</evidence>
<evidence type="ECO:0000256" key="4">
    <source>
        <dbReference type="ARBA" id="ARBA00023136"/>
    </source>
</evidence>
<comment type="caution">
    <text evidence="9">The sequence shown here is derived from an EMBL/GenBank/DDBJ whole genome shotgun (WGS) entry which is preliminary data.</text>
</comment>
<dbReference type="InterPro" id="IPR053958">
    <property type="entry name" value="HMGCR/SNAP/NPC1-like_SSD"/>
</dbReference>
<dbReference type="STRING" id="6573.A0A210PJJ4"/>
<protein>
    <submittedName>
        <fullName evidence="9">Protein dispatched-like 1</fullName>
    </submittedName>
</protein>
<dbReference type="Gene3D" id="1.20.1640.10">
    <property type="entry name" value="Multidrug efflux transporter AcrB transmembrane domain"/>
    <property type="match status" value="2"/>
</dbReference>
<organism evidence="9 10">
    <name type="scientific">Mizuhopecten yessoensis</name>
    <name type="common">Japanese scallop</name>
    <name type="synonym">Patinopecten yessoensis</name>
    <dbReference type="NCBI Taxonomy" id="6573"/>
    <lineage>
        <taxon>Eukaryota</taxon>
        <taxon>Metazoa</taxon>
        <taxon>Spiralia</taxon>
        <taxon>Lophotrochozoa</taxon>
        <taxon>Mollusca</taxon>
        <taxon>Bivalvia</taxon>
        <taxon>Autobranchia</taxon>
        <taxon>Pteriomorphia</taxon>
        <taxon>Pectinida</taxon>
        <taxon>Pectinoidea</taxon>
        <taxon>Pectinidae</taxon>
        <taxon>Mizuhopecten</taxon>
    </lineage>
</organism>
<keyword evidence="2 7" id="KW-0812">Transmembrane</keyword>
<accession>A0A210PJJ4</accession>
<evidence type="ECO:0000256" key="2">
    <source>
        <dbReference type="ARBA" id="ARBA00022692"/>
    </source>
</evidence>
<feature type="transmembrane region" description="Helical" evidence="7">
    <location>
        <begin position="764"/>
        <end position="784"/>
    </location>
</feature>
<keyword evidence="5" id="KW-0325">Glycoprotein</keyword>
<dbReference type="GO" id="GO:0016020">
    <property type="term" value="C:membrane"/>
    <property type="evidence" value="ECO:0007669"/>
    <property type="project" value="UniProtKB-SubCell"/>
</dbReference>
<feature type="transmembrane region" description="Helical" evidence="7">
    <location>
        <begin position="241"/>
        <end position="263"/>
    </location>
</feature>
<dbReference type="PANTHER" id="PTHR45951:SF7">
    <property type="entry name" value="SSD DOMAIN-CONTAINING PROTEIN"/>
    <property type="match status" value="1"/>
</dbReference>
<dbReference type="PROSITE" id="PS50156">
    <property type="entry name" value="SSD"/>
    <property type="match status" value="1"/>
</dbReference>
<evidence type="ECO:0000256" key="1">
    <source>
        <dbReference type="ARBA" id="ARBA00004141"/>
    </source>
</evidence>
<evidence type="ECO:0000256" key="7">
    <source>
        <dbReference type="SAM" id="Phobius"/>
    </source>
</evidence>
<dbReference type="EMBL" id="NEDP02076518">
    <property type="protein sequence ID" value="OWF36660.1"/>
    <property type="molecule type" value="Genomic_DNA"/>
</dbReference>
<dbReference type="SUPFAM" id="SSF82866">
    <property type="entry name" value="Multidrug efflux transporter AcrB transmembrane domain"/>
    <property type="match status" value="2"/>
</dbReference>
<keyword evidence="4 7" id="KW-0472">Membrane</keyword>
<reference evidence="9 10" key="1">
    <citation type="journal article" date="2017" name="Nat. Ecol. Evol.">
        <title>Scallop genome provides insights into evolution of bilaterian karyotype and development.</title>
        <authorList>
            <person name="Wang S."/>
            <person name="Zhang J."/>
            <person name="Jiao W."/>
            <person name="Li J."/>
            <person name="Xun X."/>
            <person name="Sun Y."/>
            <person name="Guo X."/>
            <person name="Huan P."/>
            <person name="Dong B."/>
            <person name="Zhang L."/>
            <person name="Hu X."/>
            <person name="Sun X."/>
            <person name="Wang J."/>
            <person name="Zhao C."/>
            <person name="Wang Y."/>
            <person name="Wang D."/>
            <person name="Huang X."/>
            <person name="Wang R."/>
            <person name="Lv J."/>
            <person name="Li Y."/>
            <person name="Zhang Z."/>
            <person name="Liu B."/>
            <person name="Lu W."/>
            <person name="Hui Y."/>
            <person name="Liang J."/>
            <person name="Zhou Z."/>
            <person name="Hou R."/>
            <person name="Li X."/>
            <person name="Liu Y."/>
            <person name="Li H."/>
            <person name="Ning X."/>
            <person name="Lin Y."/>
            <person name="Zhao L."/>
            <person name="Xing Q."/>
            <person name="Dou J."/>
            <person name="Li Y."/>
            <person name="Mao J."/>
            <person name="Guo H."/>
            <person name="Dou H."/>
            <person name="Li T."/>
            <person name="Mu C."/>
            <person name="Jiang W."/>
            <person name="Fu Q."/>
            <person name="Fu X."/>
            <person name="Miao Y."/>
            <person name="Liu J."/>
            <person name="Yu Q."/>
            <person name="Li R."/>
            <person name="Liao H."/>
            <person name="Li X."/>
            <person name="Kong Y."/>
            <person name="Jiang Z."/>
            <person name="Chourrout D."/>
            <person name="Li R."/>
            <person name="Bao Z."/>
        </authorList>
    </citation>
    <scope>NUCLEOTIDE SEQUENCE [LARGE SCALE GENOMIC DNA]</scope>
    <source>
        <strain evidence="9 10">PY_sf001</strain>
    </source>
</reference>
<dbReference type="Pfam" id="PF12349">
    <property type="entry name" value="Sterol-sensing"/>
    <property type="match status" value="1"/>
</dbReference>
<dbReference type="AlphaFoldDB" id="A0A210PJJ4"/>
<comment type="similarity">
    <text evidence="6">Belongs to the dispatched family.</text>
</comment>
<feature type="transmembrane region" description="Helical" evidence="7">
    <location>
        <begin position="741"/>
        <end position="759"/>
    </location>
</feature>
<dbReference type="InterPro" id="IPR000731">
    <property type="entry name" value="SSD"/>
</dbReference>
<comment type="subcellular location">
    <subcellularLocation>
        <location evidence="1">Membrane</location>
        <topology evidence="1">Multi-pass membrane protein</topology>
    </subcellularLocation>
</comment>
<dbReference type="PANTHER" id="PTHR45951">
    <property type="entry name" value="PROTEIN DISPATCHED-RELATED"/>
    <property type="match status" value="1"/>
</dbReference>
<sequence length="960" mass="108078">MAGYDILPVDFKGVPLDLEKEDVFLRALAWQNRETNEILPTSQTTNDVESESLTLYYESANVFTADNLRAIQAFEDELTNVADYTTFCFKKDGITCPKPFSILRLFDGTFGPFFNDSSFGNIPQTLENATNHPEVSQQLNFFLGKNSIVSAADGVAKSSITRTAFYFNYYTELENFMVNNYRQKLLDLNKNGLGSMHFLYSCETLFVYDVQGQVIFDMMLAVGSFGFIFMFMLFQTHSLFVTFFAIFSILTSFFGANMIYRIVFDYKYFGIFHVLSIFIILGIGADDVFVYFDTWRATSHDQMESLEQRLSKCYRRASKSMLITSLTTMVAFISNAFSPVLGISSFGLFSATLVFINYLSVITFFPSVVLIYHLYFEQWTWPCCRPCTQRSHTVPSRTMTDVSENQTERKNIVVRFFYGYYFRFVTHQIIRWVIIAAFLALIGVFIVFMKDLKPDEESTKIFKEDHNYQMANDRQKNAFRPSGRDPIIRVYMVWGLRLQDRSACHKTDGEKCTGKTVWDEAFDLNPSPAQVQLQTLCHDLQNLPDNANADLHIRKNSLTGKLEVDCFLDNMETFLVNESAKAVYGVSADFSIPLTGTKVSHLMTSHPELYNGSAISSNVYRYFETAAAFWLNGGYTSNVSSDYSQLLGFTKDQYDTLNLLNNAGESYGTRLRYIAIKANTSLVIGKLGYEMGIPIYDAWERFFKAKIAKLPPSLSGGFQCTPEGNNPWHWLKVQKTLVDSALRGIAIGICLGFVVLTIATQNVVIGFLATLSIACVTVTIIAIIPMVGWKLGVLESLNLSLVVGLSVDYVVHLAEGYHMSIHADRKSKVRDMLESVAVSISSGAASTLGASIFMLFAEILFFVQFGIFMFCTIGFSLIYSLGLFTTMLALMGPEGNVGSLVPLWRKLLYFVQGRKSTDQTCETCRGKGFHSENDLHIGESQVNEPAAQTNGVVNNAFSKE</sequence>
<evidence type="ECO:0000256" key="6">
    <source>
        <dbReference type="ARBA" id="ARBA00038046"/>
    </source>
</evidence>
<feature type="transmembrane region" description="Helical" evidence="7">
    <location>
        <begin position="862"/>
        <end position="884"/>
    </location>
</feature>
<feature type="domain" description="SSD" evidence="8">
    <location>
        <begin position="278"/>
        <end position="371"/>
    </location>
</feature>
<keyword evidence="3 7" id="KW-1133">Transmembrane helix</keyword>
<gene>
    <name evidence="9" type="ORF">KP79_PYT03027</name>
</gene>
<keyword evidence="10" id="KW-1185">Reference proteome</keyword>
<feature type="transmembrane region" description="Helical" evidence="7">
    <location>
        <begin position="214"/>
        <end position="234"/>
    </location>
</feature>
<feature type="transmembrane region" description="Helical" evidence="7">
    <location>
        <begin position="835"/>
        <end position="856"/>
    </location>
</feature>
<evidence type="ECO:0000259" key="8">
    <source>
        <dbReference type="PROSITE" id="PS50156"/>
    </source>
</evidence>
<feature type="transmembrane region" description="Helical" evidence="7">
    <location>
        <begin position="269"/>
        <end position="292"/>
    </location>
</feature>
<name>A0A210PJJ4_MIZYE</name>
<dbReference type="Proteomes" id="UP000242188">
    <property type="component" value="Unassembled WGS sequence"/>
</dbReference>
<feature type="transmembrane region" description="Helical" evidence="7">
    <location>
        <begin position="796"/>
        <end position="814"/>
    </location>
</feature>
<evidence type="ECO:0000256" key="5">
    <source>
        <dbReference type="ARBA" id="ARBA00023180"/>
    </source>
</evidence>
<dbReference type="OrthoDB" id="429851at2759"/>
<feature type="transmembrane region" description="Helical" evidence="7">
    <location>
        <begin position="322"/>
        <end position="349"/>
    </location>
</feature>
<proteinExistence type="inferred from homology"/>
<feature type="transmembrane region" description="Helical" evidence="7">
    <location>
        <begin position="355"/>
        <end position="375"/>
    </location>
</feature>
<feature type="transmembrane region" description="Helical" evidence="7">
    <location>
        <begin position="429"/>
        <end position="449"/>
    </location>
</feature>
<dbReference type="InterPro" id="IPR052081">
    <property type="entry name" value="Dispatched_Hh_regulator"/>
</dbReference>